<dbReference type="SUPFAM" id="SSF53383">
    <property type="entry name" value="PLP-dependent transferases"/>
    <property type="match status" value="1"/>
</dbReference>
<name>A0A445MML6_ENSVE</name>
<dbReference type="AlphaFoldDB" id="A0A445MML6"/>
<dbReference type="InterPro" id="IPR015424">
    <property type="entry name" value="PyrdxlP-dep_Trfase"/>
</dbReference>
<dbReference type="EMBL" id="KV876826">
    <property type="protein sequence ID" value="RZR75468.1"/>
    <property type="molecule type" value="Genomic_DNA"/>
</dbReference>
<evidence type="ECO:0000313" key="1">
    <source>
        <dbReference type="EMBL" id="RZR75468.1"/>
    </source>
</evidence>
<dbReference type="Gene3D" id="3.90.1150.10">
    <property type="entry name" value="Aspartate Aminotransferase, domain 1"/>
    <property type="match status" value="1"/>
</dbReference>
<gene>
    <name evidence="1" type="ORF">BHM03_00058633</name>
</gene>
<organism evidence="1">
    <name type="scientific">Ensete ventricosum</name>
    <name type="common">Abyssinian banana</name>
    <name type="synonym">Musa ensete</name>
    <dbReference type="NCBI Taxonomy" id="4639"/>
    <lineage>
        <taxon>Eukaryota</taxon>
        <taxon>Viridiplantae</taxon>
        <taxon>Streptophyta</taxon>
        <taxon>Embryophyta</taxon>
        <taxon>Tracheophyta</taxon>
        <taxon>Spermatophyta</taxon>
        <taxon>Magnoliopsida</taxon>
        <taxon>Liliopsida</taxon>
        <taxon>Zingiberales</taxon>
        <taxon>Musaceae</taxon>
        <taxon>Ensete</taxon>
    </lineage>
</organism>
<dbReference type="InterPro" id="IPR015422">
    <property type="entry name" value="PyrdxlP-dep_Trfase_small"/>
</dbReference>
<reference evidence="1" key="1">
    <citation type="journal article" date="2018" name="Data Brief">
        <title>Genome sequence data from 17 accessions of Ensete ventricosum, a staple food crop for millions in Ethiopia.</title>
        <authorList>
            <person name="Yemataw Z."/>
            <person name="Muzemil S."/>
            <person name="Ambachew D."/>
            <person name="Tripathi L."/>
            <person name="Tesfaye K."/>
            <person name="Chala A."/>
            <person name="Farbos A."/>
            <person name="O'Neill P."/>
            <person name="Moore K."/>
            <person name="Grant M."/>
            <person name="Studholme D.J."/>
        </authorList>
    </citation>
    <scope>NUCLEOTIDE SEQUENCE [LARGE SCALE GENOMIC DNA]</scope>
    <source>
        <tissue evidence="1">Leaf</tissue>
    </source>
</reference>
<dbReference type="InterPro" id="IPR015421">
    <property type="entry name" value="PyrdxlP-dep_Trfase_major"/>
</dbReference>
<proteinExistence type="predicted"/>
<dbReference type="Gene3D" id="3.40.640.10">
    <property type="entry name" value="Type I PLP-dependent aspartate aminotransferase-like (Major domain)"/>
    <property type="match status" value="2"/>
</dbReference>
<sequence length="175" mass="19651">MILCFVDKIEIRLSAVSIGSVIGAGHRRCQGSQEERPTAVDVISNGKIDSSDNEIYSGLVFSSDEFVSMAEIVEACGHEEHERVHIVYNLSKDPGYRTQKMLASKLSDKEFMENYLRTNRERLKKRHEFVVEGLSNAGSRQRSISQERSMAQRSAALVEEVEILCFLSHSTPVDA</sequence>
<protein>
    <submittedName>
        <fullName evidence="1">Uncharacterized protein</fullName>
    </submittedName>
</protein>
<dbReference type="Proteomes" id="UP000290560">
    <property type="component" value="Unassembled WGS sequence"/>
</dbReference>
<accession>A0A445MML6</accession>